<feature type="region of interest" description="Disordered" evidence="6">
    <location>
        <begin position="1"/>
        <end position="25"/>
    </location>
</feature>
<protein>
    <submittedName>
        <fullName evidence="8">1-acyl-sn-glycerol-3-phosphate acyltransferase</fullName>
    </submittedName>
</protein>
<evidence type="ECO:0000256" key="4">
    <source>
        <dbReference type="ARBA" id="ARBA00023098"/>
    </source>
</evidence>
<dbReference type="SUPFAM" id="SSF69593">
    <property type="entry name" value="Glycerol-3-phosphate (1)-acyltransferase"/>
    <property type="match status" value="1"/>
</dbReference>
<dbReference type="GO" id="GO:0016746">
    <property type="term" value="F:acyltransferase activity"/>
    <property type="evidence" value="ECO:0007669"/>
    <property type="project" value="UniProtKB-KW"/>
</dbReference>
<evidence type="ECO:0000256" key="2">
    <source>
        <dbReference type="ARBA" id="ARBA00022516"/>
    </source>
</evidence>
<dbReference type="InterPro" id="IPR002123">
    <property type="entry name" value="Plipid/glycerol_acylTrfase"/>
</dbReference>
<evidence type="ECO:0000256" key="3">
    <source>
        <dbReference type="ARBA" id="ARBA00022679"/>
    </source>
</evidence>
<keyword evidence="3" id="KW-0808">Transferase</keyword>
<comment type="pathway">
    <text evidence="1">Lipid metabolism.</text>
</comment>
<evidence type="ECO:0000256" key="5">
    <source>
        <dbReference type="ARBA" id="ARBA00023315"/>
    </source>
</evidence>
<feature type="region of interest" description="Disordered" evidence="6">
    <location>
        <begin position="263"/>
        <end position="299"/>
    </location>
</feature>
<comment type="caution">
    <text evidence="8">The sequence shown here is derived from an EMBL/GenBank/DDBJ whole genome shotgun (WGS) entry which is preliminary data.</text>
</comment>
<feature type="domain" description="Phospholipid/glycerol acyltransferase" evidence="7">
    <location>
        <begin position="115"/>
        <end position="227"/>
    </location>
</feature>
<keyword evidence="9" id="KW-1185">Reference proteome</keyword>
<evidence type="ECO:0000313" key="8">
    <source>
        <dbReference type="EMBL" id="MDI3404655.1"/>
    </source>
</evidence>
<dbReference type="RefSeq" id="WP_282542600.1">
    <property type="nucleotide sequence ID" value="NZ_JASCIQ010000011.1"/>
</dbReference>
<name>A0ABT6S9E5_9ACTN</name>
<dbReference type="EMBL" id="JASCIQ010000011">
    <property type="protein sequence ID" value="MDI3404655.1"/>
    <property type="molecule type" value="Genomic_DNA"/>
</dbReference>
<dbReference type="SMART" id="SM00563">
    <property type="entry name" value="PlsC"/>
    <property type="match status" value="1"/>
</dbReference>
<dbReference type="CDD" id="cd07989">
    <property type="entry name" value="LPLAT_AGPAT-like"/>
    <property type="match status" value="1"/>
</dbReference>
<dbReference type="PANTHER" id="PTHR10434:SF64">
    <property type="entry name" value="1-ACYL-SN-GLYCEROL-3-PHOSPHATE ACYLTRANSFERASE-RELATED"/>
    <property type="match status" value="1"/>
</dbReference>
<keyword evidence="5 8" id="KW-0012">Acyltransferase</keyword>
<accession>A0ABT6S9E5</accession>
<dbReference type="Proteomes" id="UP001223978">
    <property type="component" value="Unassembled WGS sequence"/>
</dbReference>
<keyword evidence="2" id="KW-0444">Lipid biosynthesis</keyword>
<gene>
    <name evidence="8" type="ORF">QIS96_12595</name>
</gene>
<evidence type="ECO:0000313" key="9">
    <source>
        <dbReference type="Proteomes" id="UP001223978"/>
    </source>
</evidence>
<feature type="compositionally biased region" description="Basic and acidic residues" evidence="6">
    <location>
        <begin position="290"/>
        <end position="299"/>
    </location>
</feature>
<dbReference type="Pfam" id="PF01553">
    <property type="entry name" value="Acyltransferase"/>
    <property type="match status" value="1"/>
</dbReference>
<keyword evidence="4" id="KW-0443">Lipid metabolism</keyword>
<reference evidence="8 9" key="1">
    <citation type="submission" date="2023-05" db="EMBL/GenBank/DDBJ databases">
        <title>Draft genome sequence of Streptomyces sp. B-S-A6 isolated from a cave soil in Thailand.</title>
        <authorList>
            <person name="Chamroensaksri N."/>
            <person name="Muangham S."/>
        </authorList>
    </citation>
    <scope>NUCLEOTIDE SEQUENCE [LARGE SCALE GENOMIC DNA]</scope>
    <source>
        <strain evidence="8 9">B-S-A6</strain>
    </source>
</reference>
<proteinExistence type="predicted"/>
<evidence type="ECO:0000256" key="6">
    <source>
        <dbReference type="SAM" id="MobiDB-lite"/>
    </source>
</evidence>
<evidence type="ECO:0000259" key="7">
    <source>
        <dbReference type="SMART" id="SM00563"/>
    </source>
</evidence>
<dbReference type="PANTHER" id="PTHR10434">
    <property type="entry name" value="1-ACYL-SN-GLYCEROL-3-PHOSPHATE ACYLTRANSFERASE"/>
    <property type="match status" value="1"/>
</dbReference>
<organism evidence="8 9">
    <name type="scientific">Streptomyces cavernicola</name>
    <dbReference type="NCBI Taxonomy" id="3043613"/>
    <lineage>
        <taxon>Bacteria</taxon>
        <taxon>Bacillati</taxon>
        <taxon>Actinomycetota</taxon>
        <taxon>Actinomycetes</taxon>
        <taxon>Kitasatosporales</taxon>
        <taxon>Streptomycetaceae</taxon>
        <taxon>Streptomyces</taxon>
    </lineage>
</organism>
<sequence length="299" mass="31028">MNGPVAATASTPVTPPGASLARPGASLAPPLPQSPWFPVSPCTPRCARPAAPPVSPLHTARRYAAFGQVVAGALASPSATRDGLAVRERARALLAALGVRLDVGDTPLAVPGTGALVVADHISWLDIVALLACEPVTLVAKREVGRWPVVGPLARRVDTCFIDRGSLRALPRAVDRVRESLAAGRTVAVFPQGTTWCSAAGGGFRRAMFQAAIDARVPVRPATLSYLQHGRPSTVAGFLGDEGFVPSLHRVAQADGLAVRVRAHPPLPAGPGTGAGEDRRTLAAAAQESVFRDQPRRHG</sequence>
<evidence type="ECO:0000256" key="1">
    <source>
        <dbReference type="ARBA" id="ARBA00005189"/>
    </source>
</evidence>